<dbReference type="InterPro" id="IPR036390">
    <property type="entry name" value="WH_DNA-bd_sf"/>
</dbReference>
<evidence type="ECO:0000313" key="2">
    <source>
        <dbReference type="Proteomes" id="UP000178935"/>
    </source>
</evidence>
<organism evidence="1 2">
    <name type="scientific">Candidatus Staskawiczbacteria bacterium RIFOXYD1_FULL_32_13</name>
    <dbReference type="NCBI Taxonomy" id="1802234"/>
    <lineage>
        <taxon>Bacteria</taxon>
        <taxon>Candidatus Staskawicziibacteriota</taxon>
    </lineage>
</organism>
<dbReference type="EMBL" id="MHPU01000040">
    <property type="protein sequence ID" value="OGZ87609.1"/>
    <property type="molecule type" value="Genomic_DNA"/>
</dbReference>
<sequence length="121" mass="13972">MIYYVILSLIIVTLGVALVKLSNDKKEEEKEIVLIGKEKDEYAELGRGLAEYNQKLYEKRELAKSKILEMFKTKTKISNREIANVLSISITTTRRYLDDLESEKKIKQIGKTGKKVIYTLI</sequence>
<dbReference type="Pfam" id="PF13412">
    <property type="entry name" value="HTH_24"/>
    <property type="match status" value="1"/>
</dbReference>
<dbReference type="AlphaFoldDB" id="A0A1G2JKF8"/>
<evidence type="ECO:0000313" key="1">
    <source>
        <dbReference type="EMBL" id="OGZ87609.1"/>
    </source>
</evidence>
<gene>
    <name evidence="1" type="ORF">A2561_04035</name>
</gene>
<dbReference type="Proteomes" id="UP000178935">
    <property type="component" value="Unassembled WGS sequence"/>
</dbReference>
<dbReference type="InterPro" id="IPR036388">
    <property type="entry name" value="WH-like_DNA-bd_sf"/>
</dbReference>
<dbReference type="SUPFAM" id="SSF46785">
    <property type="entry name" value="Winged helix' DNA-binding domain"/>
    <property type="match status" value="1"/>
</dbReference>
<dbReference type="Gene3D" id="1.10.10.10">
    <property type="entry name" value="Winged helix-like DNA-binding domain superfamily/Winged helix DNA-binding domain"/>
    <property type="match status" value="1"/>
</dbReference>
<evidence type="ECO:0008006" key="3">
    <source>
        <dbReference type="Google" id="ProtNLM"/>
    </source>
</evidence>
<name>A0A1G2JKF8_9BACT</name>
<comment type="caution">
    <text evidence="1">The sequence shown here is derived from an EMBL/GenBank/DDBJ whole genome shotgun (WGS) entry which is preliminary data.</text>
</comment>
<protein>
    <recommendedName>
        <fullName evidence="3">HTH deoR-type domain-containing protein</fullName>
    </recommendedName>
</protein>
<proteinExistence type="predicted"/>
<accession>A0A1G2JKF8</accession>
<reference evidence="1 2" key="1">
    <citation type="journal article" date="2016" name="Nat. Commun.">
        <title>Thousands of microbial genomes shed light on interconnected biogeochemical processes in an aquifer system.</title>
        <authorList>
            <person name="Anantharaman K."/>
            <person name="Brown C.T."/>
            <person name="Hug L.A."/>
            <person name="Sharon I."/>
            <person name="Castelle C.J."/>
            <person name="Probst A.J."/>
            <person name="Thomas B.C."/>
            <person name="Singh A."/>
            <person name="Wilkins M.J."/>
            <person name="Karaoz U."/>
            <person name="Brodie E.L."/>
            <person name="Williams K.H."/>
            <person name="Hubbard S.S."/>
            <person name="Banfield J.F."/>
        </authorList>
    </citation>
    <scope>NUCLEOTIDE SEQUENCE [LARGE SCALE GENOMIC DNA]</scope>
</reference>